<dbReference type="GO" id="GO:0007156">
    <property type="term" value="P:homophilic cell adhesion via plasma membrane adhesion molecules"/>
    <property type="evidence" value="ECO:0007669"/>
    <property type="project" value="TreeGrafter"/>
</dbReference>
<evidence type="ECO:0000313" key="5">
    <source>
        <dbReference type="Proteomes" id="UP000887574"/>
    </source>
</evidence>
<dbReference type="Pfam" id="PF07679">
    <property type="entry name" value="I-set"/>
    <property type="match status" value="2"/>
</dbReference>
<dbReference type="SUPFAM" id="SSF48726">
    <property type="entry name" value="Immunoglobulin"/>
    <property type="match status" value="3"/>
</dbReference>
<dbReference type="SMART" id="SM00409">
    <property type="entry name" value="IG"/>
    <property type="match status" value="3"/>
</dbReference>
<feature type="domain" description="Ig-like" evidence="4">
    <location>
        <begin position="71"/>
        <end position="157"/>
    </location>
</feature>
<dbReference type="GO" id="GO:0050808">
    <property type="term" value="P:synapse organization"/>
    <property type="evidence" value="ECO:0007669"/>
    <property type="project" value="TreeGrafter"/>
</dbReference>
<dbReference type="WBParaSite" id="jg11817">
    <property type="protein sequence ID" value="jg11817"/>
    <property type="gene ID" value="jg11817"/>
</dbReference>
<dbReference type="PANTHER" id="PTHR45080:SF8">
    <property type="entry name" value="IG-LIKE DOMAIN-CONTAINING PROTEIN"/>
    <property type="match status" value="1"/>
</dbReference>
<dbReference type="InterPro" id="IPR007110">
    <property type="entry name" value="Ig-like_dom"/>
</dbReference>
<sequence>MKYVTCGIVEIDQVVDGKKLEDSGSFLLNENQQLHIEEVQEKHAGRYSCVAENVPGRAEKDPIVVSLLKAPVMMELTKAVEIQENDTQTLTCPVEVTNDQSTVFEWSRNGVPISSSSNLQLSGSGRMLHIMRAQTSDSGSYSCLAQNEAGEDEAIFTVIVLVPPSIQGPVFRNLESILNQTVQLHCQTNGIPQPEVEWFQDGQRIFSGSNSLEILKNGTVLRVNGIQLEHEGRYTCMATNKVGKAEADTFVQVIGKCFHSNTLPIFKLRAVSCVITHRHQP</sequence>
<dbReference type="GO" id="GO:0005886">
    <property type="term" value="C:plasma membrane"/>
    <property type="evidence" value="ECO:0007669"/>
    <property type="project" value="TreeGrafter"/>
</dbReference>
<evidence type="ECO:0000256" key="2">
    <source>
        <dbReference type="ARBA" id="ARBA00023157"/>
    </source>
</evidence>
<accession>A0A915CT05</accession>
<evidence type="ECO:0000313" key="6">
    <source>
        <dbReference type="WBParaSite" id="jg11817"/>
    </source>
</evidence>
<dbReference type="FunFam" id="2.60.40.10:FF:000503">
    <property type="entry name" value="Hemicentin 1"/>
    <property type="match status" value="1"/>
</dbReference>
<dbReference type="InterPro" id="IPR013783">
    <property type="entry name" value="Ig-like_fold"/>
</dbReference>
<dbReference type="InterPro" id="IPR003598">
    <property type="entry name" value="Ig_sub2"/>
</dbReference>
<reference evidence="6" key="1">
    <citation type="submission" date="2022-11" db="UniProtKB">
        <authorList>
            <consortium name="WormBaseParasite"/>
        </authorList>
    </citation>
    <scope>IDENTIFICATION</scope>
</reference>
<name>A0A915CT05_9BILA</name>
<evidence type="ECO:0000259" key="4">
    <source>
        <dbReference type="PROSITE" id="PS50835"/>
    </source>
</evidence>
<dbReference type="Gene3D" id="2.60.40.10">
    <property type="entry name" value="Immunoglobulins"/>
    <property type="match status" value="3"/>
</dbReference>
<dbReference type="AlphaFoldDB" id="A0A915CT05"/>
<dbReference type="Proteomes" id="UP000887574">
    <property type="component" value="Unplaced"/>
</dbReference>
<organism evidence="5 6">
    <name type="scientific">Ditylenchus dipsaci</name>
    <dbReference type="NCBI Taxonomy" id="166011"/>
    <lineage>
        <taxon>Eukaryota</taxon>
        <taxon>Metazoa</taxon>
        <taxon>Ecdysozoa</taxon>
        <taxon>Nematoda</taxon>
        <taxon>Chromadorea</taxon>
        <taxon>Rhabditida</taxon>
        <taxon>Tylenchina</taxon>
        <taxon>Tylenchomorpha</taxon>
        <taxon>Sphaerularioidea</taxon>
        <taxon>Anguinidae</taxon>
        <taxon>Anguininae</taxon>
        <taxon>Ditylenchus</taxon>
    </lineage>
</organism>
<dbReference type="InterPro" id="IPR013098">
    <property type="entry name" value="Ig_I-set"/>
</dbReference>
<dbReference type="PROSITE" id="PS50835">
    <property type="entry name" value="IG_LIKE"/>
    <property type="match status" value="2"/>
</dbReference>
<dbReference type="InterPro" id="IPR036179">
    <property type="entry name" value="Ig-like_dom_sf"/>
</dbReference>
<evidence type="ECO:0000256" key="3">
    <source>
        <dbReference type="ARBA" id="ARBA00023319"/>
    </source>
</evidence>
<dbReference type="GO" id="GO:0008046">
    <property type="term" value="F:axon guidance receptor activity"/>
    <property type="evidence" value="ECO:0007669"/>
    <property type="project" value="TreeGrafter"/>
</dbReference>
<keyword evidence="3" id="KW-0393">Immunoglobulin domain</keyword>
<proteinExistence type="predicted"/>
<dbReference type="PANTHER" id="PTHR45080">
    <property type="entry name" value="CONTACTIN 5"/>
    <property type="match status" value="1"/>
</dbReference>
<dbReference type="InterPro" id="IPR003599">
    <property type="entry name" value="Ig_sub"/>
</dbReference>
<evidence type="ECO:0000256" key="1">
    <source>
        <dbReference type="ARBA" id="ARBA00022729"/>
    </source>
</evidence>
<feature type="domain" description="Ig-like" evidence="4">
    <location>
        <begin position="164"/>
        <end position="252"/>
    </location>
</feature>
<keyword evidence="1" id="KW-0732">Signal</keyword>
<dbReference type="InterPro" id="IPR050958">
    <property type="entry name" value="Cell_Adh-Cytoskel_Orgn"/>
</dbReference>
<keyword evidence="2" id="KW-1015">Disulfide bond</keyword>
<dbReference type="CDD" id="cd00096">
    <property type="entry name" value="Ig"/>
    <property type="match status" value="1"/>
</dbReference>
<dbReference type="GO" id="GO:0030424">
    <property type="term" value="C:axon"/>
    <property type="evidence" value="ECO:0007669"/>
    <property type="project" value="TreeGrafter"/>
</dbReference>
<dbReference type="SMART" id="SM00408">
    <property type="entry name" value="IGc2"/>
    <property type="match status" value="3"/>
</dbReference>
<keyword evidence="5" id="KW-1185">Reference proteome</keyword>
<protein>
    <submittedName>
        <fullName evidence="6">Ig-like domain-containing protein</fullName>
    </submittedName>
</protein>
<dbReference type="GO" id="GO:0043025">
    <property type="term" value="C:neuronal cell body"/>
    <property type="evidence" value="ECO:0007669"/>
    <property type="project" value="TreeGrafter"/>
</dbReference>